<accession>A0ABY3WYC1</accession>
<evidence type="ECO:0000259" key="2">
    <source>
        <dbReference type="Pfam" id="PF13340"/>
    </source>
</evidence>
<evidence type="ECO:0000259" key="1">
    <source>
        <dbReference type="Pfam" id="PF01609"/>
    </source>
</evidence>
<sequence length="251" mass="28844">MPQTLLNDQLWLKLKPILLDLNIYDKPNLRNIFTGILFRLKTGCQWRYLPECFGKPNTVFKAFRRWSKLDKFSKIFKMLIQDPDMEWLSIDATHIRAHQSRARSSSLESQAIAKSAGGNSTKIHLIVDAHGNPLDFIISDGVTHDVKVAPELIEKVYLNETKLLNADRGYISEKVSESLSHQGVHPNIPNKRNSLSGNTHMDWHIYKARHVVENMFATLKHFRGIATRYDKLKNSHISNVALACAYIWLKL</sequence>
<reference evidence="3 4" key="1">
    <citation type="submission" date="2022-03" db="EMBL/GenBank/DDBJ databases">
        <title>Ignatzschineria rhizosphaerae HR5S32.</title>
        <authorList>
            <person name="Sun J.Q."/>
            <person name="Feng J.Y."/>
        </authorList>
    </citation>
    <scope>NUCLEOTIDE SEQUENCE [LARGE SCALE GENOMIC DNA]</scope>
    <source>
        <strain evidence="3 4">HR5S32</strain>
    </source>
</reference>
<gene>
    <name evidence="3" type="ORF">MMG00_10315</name>
</gene>
<dbReference type="Pfam" id="PF01609">
    <property type="entry name" value="DDE_Tnp_1"/>
    <property type="match status" value="1"/>
</dbReference>
<evidence type="ECO:0000313" key="4">
    <source>
        <dbReference type="Proteomes" id="UP000829542"/>
    </source>
</evidence>
<name>A0ABY3WYC1_9GAMM</name>
<dbReference type="Pfam" id="PF13340">
    <property type="entry name" value="DUF4096"/>
    <property type="match status" value="1"/>
</dbReference>
<dbReference type="PANTHER" id="PTHR30007:SF1">
    <property type="entry name" value="BLR1914 PROTEIN"/>
    <property type="match status" value="1"/>
</dbReference>
<dbReference type="RefSeq" id="WP_242148023.1">
    <property type="nucleotide sequence ID" value="NZ_CP093379.1"/>
</dbReference>
<dbReference type="InterPro" id="IPR002559">
    <property type="entry name" value="Transposase_11"/>
</dbReference>
<dbReference type="NCBIfam" id="NF033580">
    <property type="entry name" value="transpos_IS5_3"/>
    <property type="match status" value="1"/>
</dbReference>
<keyword evidence="4" id="KW-1185">Reference proteome</keyword>
<feature type="domain" description="Transposase IS4-like" evidence="1">
    <location>
        <begin position="87"/>
        <end position="248"/>
    </location>
</feature>
<evidence type="ECO:0000313" key="3">
    <source>
        <dbReference type="EMBL" id="UNM95609.1"/>
    </source>
</evidence>
<dbReference type="EMBL" id="CP093379">
    <property type="protein sequence ID" value="UNM95609.1"/>
    <property type="molecule type" value="Genomic_DNA"/>
</dbReference>
<protein>
    <submittedName>
        <fullName evidence="3">IS5 family transposase</fullName>
    </submittedName>
</protein>
<dbReference type="PANTHER" id="PTHR30007">
    <property type="entry name" value="PHP DOMAIN PROTEIN"/>
    <property type="match status" value="1"/>
</dbReference>
<proteinExistence type="predicted"/>
<dbReference type="InterPro" id="IPR025161">
    <property type="entry name" value="IS402-like_dom"/>
</dbReference>
<feature type="domain" description="Insertion element IS402-like" evidence="2">
    <location>
        <begin position="6"/>
        <end position="76"/>
    </location>
</feature>
<dbReference type="Proteomes" id="UP000829542">
    <property type="component" value="Chromosome"/>
</dbReference>
<organism evidence="3 4">
    <name type="scientific">Ignatzschineria rhizosphaerae</name>
    <dbReference type="NCBI Taxonomy" id="2923279"/>
    <lineage>
        <taxon>Bacteria</taxon>
        <taxon>Pseudomonadati</taxon>
        <taxon>Pseudomonadota</taxon>
        <taxon>Gammaproteobacteria</taxon>
        <taxon>Cardiobacteriales</taxon>
        <taxon>Ignatzschineriaceae</taxon>
        <taxon>Ignatzschineria</taxon>
    </lineage>
</organism>